<sequence>MLTREMILAARDLGFEVVEVPEWGGEVRIGVMSGKVREALMDVLAEKQPVSRFQALMLASTIVDENGAPLFGPNDVEQLSDKNTDVLVRLVGVAMRINKIGAGATEEAEKNSEAALSGSSGTASPAN</sequence>
<dbReference type="InterPro" id="IPR038556">
    <property type="entry name" value="TAC_Gp13-like_sf"/>
</dbReference>
<evidence type="ECO:0000313" key="3">
    <source>
        <dbReference type="Proteomes" id="UP000656319"/>
    </source>
</evidence>
<name>A0ABM8NPB8_9BURK</name>
<dbReference type="Gene3D" id="3.30.2220.20">
    <property type="entry name" value="Phage tail assembly chaperone gp13-like"/>
    <property type="match status" value="1"/>
</dbReference>
<protein>
    <recommendedName>
        <fullName evidence="4">Phage tail assembly chaperone</fullName>
    </recommendedName>
</protein>
<dbReference type="RefSeq" id="WP_201696840.1">
    <property type="nucleotide sequence ID" value="NZ_CAJHCQ010000007.1"/>
</dbReference>
<organism evidence="2 3">
    <name type="scientific">Paraburkholderia hiiakae</name>
    <dbReference type="NCBI Taxonomy" id="1081782"/>
    <lineage>
        <taxon>Bacteria</taxon>
        <taxon>Pseudomonadati</taxon>
        <taxon>Pseudomonadota</taxon>
        <taxon>Betaproteobacteria</taxon>
        <taxon>Burkholderiales</taxon>
        <taxon>Burkholderiaceae</taxon>
        <taxon>Paraburkholderia</taxon>
    </lineage>
</organism>
<feature type="region of interest" description="Disordered" evidence="1">
    <location>
        <begin position="102"/>
        <end position="127"/>
    </location>
</feature>
<proteinExistence type="predicted"/>
<keyword evidence="3" id="KW-1185">Reference proteome</keyword>
<evidence type="ECO:0008006" key="4">
    <source>
        <dbReference type="Google" id="ProtNLM"/>
    </source>
</evidence>
<dbReference type="Proteomes" id="UP000656319">
    <property type="component" value="Unassembled WGS sequence"/>
</dbReference>
<dbReference type="EMBL" id="CAJHCQ010000007">
    <property type="protein sequence ID" value="CAD6536405.1"/>
    <property type="molecule type" value="Genomic_DNA"/>
</dbReference>
<gene>
    <name evidence="2" type="ORF">LMG27952_03144</name>
</gene>
<accession>A0ABM8NPB8</accession>
<feature type="compositionally biased region" description="Polar residues" evidence="1">
    <location>
        <begin position="117"/>
        <end position="127"/>
    </location>
</feature>
<evidence type="ECO:0000256" key="1">
    <source>
        <dbReference type="SAM" id="MobiDB-lite"/>
    </source>
</evidence>
<comment type="caution">
    <text evidence="2">The sequence shown here is derived from an EMBL/GenBank/DDBJ whole genome shotgun (WGS) entry which is preliminary data.</text>
</comment>
<reference evidence="2 3" key="1">
    <citation type="submission" date="2020-10" db="EMBL/GenBank/DDBJ databases">
        <authorList>
            <person name="Peeters C."/>
        </authorList>
    </citation>
    <scope>NUCLEOTIDE SEQUENCE [LARGE SCALE GENOMIC DNA]</scope>
    <source>
        <strain evidence="2 3">LMG 27952</strain>
    </source>
</reference>
<evidence type="ECO:0000313" key="2">
    <source>
        <dbReference type="EMBL" id="CAD6536405.1"/>
    </source>
</evidence>